<dbReference type="Proteomes" id="UP001166304">
    <property type="component" value="Unassembled WGS sequence"/>
</dbReference>
<dbReference type="EC" id="2.4.-.-" evidence="3"/>
<gene>
    <name evidence="3" type="ORF">KTS37_01275</name>
</gene>
<dbReference type="GO" id="GO:0016757">
    <property type="term" value="F:glycosyltransferase activity"/>
    <property type="evidence" value="ECO:0007669"/>
    <property type="project" value="UniProtKB-KW"/>
</dbReference>
<evidence type="ECO:0000259" key="1">
    <source>
        <dbReference type="Pfam" id="PF00534"/>
    </source>
</evidence>
<comment type="caution">
    <text evidence="3">The sequence shown here is derived from an EMBL/GenBank/DDBJ whole genome shotgun (WGS) entry which is preliminary data.</text>
</comment>
<dbReference type="AlphaFoldDB" id="A0AA41FX35"/>
<sequence>MDILYVLERFPQISESFIVNELYELSRRGHNVYVFSFDESNEDIEHDELSKVQIPIEYGSTPSLSSYSELSLGKLSIHKFWKELIFIDHPVRHLNRLCYSKQILDYIRDCGGVDVIHAHFATTSKLSAVYASRSYGIPCTVTAHATEIFADPNFRLLRQVLQSYDGILTPSKYNKSYLKDNCGEDLDIRVVPATTRVDKFKPSNEHVPGRVLTVARLVEKKGHKYAIEGISELLDRGYNLKYHIVGTGRLESDLRQQVNENCIEDHVEFLGHVTDSQLQQEFNEAELFILPCVIASNGDRDVAPVSLKEAMATQTACISTTVSAIPELITDEYDGLLVEPRHSDKLADSIAHLIDNPTYREEIAKNGRDTVRKQFDISTSVDAMVEYFKEIDDR</sequence>
<dbReference type="RefSeq" id="WP_162412291.1">
    <property type="nucleotide sequence ID" value="NZ_JAHQXE010000001.1"/>
</dbReference>
<keyword evidence="3" id="KW-0808">Transferase</keyword>
<dbReference type="Gene3D" id="3.40.50.2000">
    <property type="entry name" value="Glycogen Phosphorylase B"/>
    <property type="match status" value="2"/>
</dbReference>
<dbReference type="InterPro" id="IPR001296">
    <property type="entry name" value="Glyco_trans_1"/>
</dbReference>
<dbReference type="InterPro" id="IPR028098">
    <property type="entry name" value="Glyco_trans_4-like_N"/>
</dbReference>
<dbReference type="EMBL" id="JAHQXE010000001">
    <property type="protein sequence ID" value="MBV0900407.1"/>
    <property type="molecule type" value="Genomic_DNA"/>
</dbReference>
<dbReference type="PANTHER" id="PTHR45947:SF3">
    <property type="entry name" value="SULFOQUINOVOSYL TRANSFERASE SQD2"/>
    <property type="match status" value="1"/>
</dbReference>
<protein>
    <submittedName>
        <fullName evidence="3">Glycosyltransferase</fullName>
        <ecNumber evidence="3">2.4.-.-</ecNumber>
    </submittedName>
</protein>
<reference evidence="3" key="1">
    <citation type="submission" date="2021-06" db="EMBL/GenBank/DDBJ databases">
        <title>New haloarchaea isolates fom saline soil.</title>
        <authorList>
            <person name="Duran-Viseras A."/>
            <person name="Sanchez-Porro C.S."/>
            <person name="Ventosa A."/>
        </authorList>
    </citation>
    <scope>NUCLEOTIDE SEQUENCE</scope>
    <source>
        <strain evidence="3">JCM 18369</strain>
    </source>
</reference>
<feature type="domain" description="Glycosyltransferase subfamily 4-like N-terminal" evidence="2">
    <location>
        <begin position="16"/>
        <end position="192"/>
    </location>
</feature>
<keyword evidence="3" id="KW-0328">Glycosyltransferase</keyword>
<evidence type="ECO:0000313" key="4">
    <source>
        <dbReference type="Proteomes" id="UP001166304"/>
    </source>
</evidence>
<evidence type="ECO:0000259" key="2">
    <source>
        <dbReference type="Pfam" id="PF13439"/>
    </source>
</evidence>
<organism evidence="3 4">
    <name type="scientific">Haloarcula salina</name>
    <dbReference type="NCBI Taxonomy" id="1429914"/>
    <lineage>
        <taxon>Archaea</taxon>
        <taxon>Methanobacteriati</taxon>
        <taxon>Methanobacteriota</taxon>
        <taxon>Stenosarchaea group</taxon>
        <taxon>Halobacteria</taxon>
        <taxon>Halobacteriales</taxon>
        <taxon>Haloarculaceae</taxon>
        <taxon>Haloarcula</taxon>
    </lineage>
</organism>
<dbReference type="PANTHER" id="PTHR45947">
    <property type="entry name" value="SULFOQUINOVOSYL TRANSFERASE SQD2"/>
    <property type="match status" value="1"/>
</dbReference>
<dbReference type="Pfam" id="PF13439">
    <property type="entry name" value="Glyco_transf_4"/>
    <property type="match status" value="1"/>
</dbReference>
<dbReference type="InterPro" id="IPR050194">
    <property type="entry name" value="Glycosyltransferase_grp1"/>
</dbReference>
<evidence type="ECO:0000313" key="3">
    <source>
        <dbReference type="EMBL" id="MBV0900407.1"/>
    </source>
</evidence>
<accession>A0AA41FX35</accession>
<name>A0AA41FX35_9EURY</name>
<proteinExistence type="predicted"/>
<dbReference type="SUPFAM" id="SSF53756">
    <property type="entry name" value="UDP-Glycosyltransferase/glycogen phosphorylase"/>
    <property type="match status" value="1"/>
</dbReference>
<keyword evidence="4" id="KW-1185">Reference proteome</keyword>
<feature type="domain" description="Glycosyl transferase family 1" evidence="1">
    <location>
        <begin position="206"/>
        <end position="369"/>
    </location>
</feature>
<dbReference type="Pfam" id="PF00534">
    <property type="entry name" value="Glycos_transf_1"/>
    <property type="match status" value="1"/>
</dbReference>